<dbReference type="EMBL" id="QOQW01000044">
    <property type="protein sequence ID" value="RCK74601.1"/>
    <property type="molecule type" value="Genomic_DNA"/>
</dbReference>
<sequence>MPLFPLSFGGDPGLVGVEVRDRERFLHRLKLMRAKRPDDPEITYQIGNLYYSLQMEDDAIKEYRRCLKQKPDHFEAKWFLSKTLASKGYLEEAFRLARELLDARPDDHEAYAWAGDILLKMGMPEFAKDYFRRWEELLWLKKKGKPLG</sequence>
<evidence type="ECO:0000256" key="1">
    <source>
        <dbReference type="PROSITE-ProRule" id="PRU00339"/>
    </source>
</evidence>
<name>A0A367ZBB8_9BACT</name>
<dbReference type="PROSITE" id="PS50005">
    <property type="entry name" value="TPR"/>
    <property type="match status" value="1"/>
</dbReference>
<keyword evidence="1" id="KW-0802">TPR repeat</keyword>
<dbReference type="Proteomes" id="UP000252355">
    <property type="component" value="Unassembled WGS sequence"/>
</dbReference>
<accession>A0A367ZBB8</accession>
<evidence type="ECO:0000313" key="3">
    <source>
        <dbReference type="Proteomes" id="UP000252355"/>
    </source>
</evidence>
<reference evidence="2 3" key="1">
    <citation type="submission" date="2018-05" db="EMBL/GenBank/DDBJ databases">
        <title>A metagenomic window into the 2 km-deep terrestrial subsurface aquifer revealed taxonomically and functionally diverse microbial community comprising novel uncultured bacterial lineages.</title>
        <authorList>
            <person name="Kadnikov V.V."/>
            <person name="Mardanov A.V."/>
            <person name="Beletsky A.V."/>
            <person name="Banks D."/>
            <person name="Pimenov N.V."/>
            <person name="Frank Y.A."/>
            <person name="Karnachuk O.V."/>
            <person name="Ravin N.V."/>
        </authorList>
    </citation>
    <scope>NUCLEOTIDE SEQUENCE [LARGE SCALE GENOMIC DNA]</scope>
    <source>
        <strain evidence="2">BY5</strain>
    </source>
</reference>
<dbReference type="SUPFAM" id="SSF48452">
    <property type="entry name" value="TPR-like"/>
    <property type="match status" value="1"/>
</dbReference>
<protein>
    <submittedName>
        <fullName evidence="2">Uncharacterized protein</fullName>
    </submittedName>
</protein>
<dbReference type="InterPro" id="IPR011990">
    <property type="entry name" value="TPR-like_helical_dom_sf"/>
</dbReference>
<dbReference type="Pfam" id="PF13181">
    <property type="entry name" value="TPR_8"/>
    <property type="match status" value="1"/>
</dbReference>
<gene>
    <name evidence="2" type="ORF">OZSIB_0572</name>
</gene>
<organism evidence="2 3">
    <name type="scientific">Candidatus Ozemobacter sibiricus</name>
    <dbReference type="NCBI Taxonomy" id="2268124"/>
    <lineage>
        <taxon>Bacteria</taxon>
        <taxon>Candidatus Ozemobacteria</taxon>
        <taxon>Candidatus Ozemobacterales</taxon>
        <taxon>Candidatus Ozemobacteraceae</taxon>
        <taxon>Candidatus Ozemobacter</taxon>
    </lineage>
</organism>
<dbReference type="AlphaFoldDB" id="A0A367ZBB8"/>
<dbReference type="InterPro" id="IPR019734">
    <property type="entry name" value="TPR_rpt"/>
</dbReference>
<feature type="repeat" description="TPR" evidence="1">
    <location>
        <begin position="40"/>
        <end position="73"/>
    </location>
</feature>
<dbReference type="SMART" id="SM00028">
    <property type="entry name" value="TPR"/>
    <property type="match status" value="1"/>
</dbReference>
<comment type="caution">
    <text evidence="2">The sequence shown here is derived from an EMBL/GenBank/DDBJ whole genome shotgun (WGS) entry which is preliminary data.</text>
</comment>
<proteinExistence type="predicted"/>
<evidence type="ECO:0000313" key="2">
    <source>
        <dbReference type="EMBL" id="RCK74601.1"/>
    </source>
</evidence>
<dbReference type="Gene3D" id="1.25.40.10">
    <property type="entry name" value="Tetratricopeptide repeat domain"/>
    <property type="match status" value="1"/>
</dbReference>